<dbReference type="InterPro" id="IPR015943">
    <property type="entry name" value="WD40/YVTN_repeat-like_dom_sf"/>
</dbReference>
<evidence type="ECO:0000313" key="1">
    <source>
        <dbReference type="EMBL" id="RKQ71146.1"/>
    </source>
</evidence>
<sequence length="705" mass="77452">MPLAQYFNINPNSDEKFVGLPVGTEQNSVEHFGYKHGLKATQIFKSTTSKDGRIWCLMSVGLACYDGVIIDTFGLNGELKNHVLHTIGVDYKNRLWLGSNLGIEVLDISEKSPRSLCFDEVGRIECLTINGDRALFGGTNGLFEKIGDSPTRLFDDPLLKNEAIKSVIQLSNGVIWAISASKGLIDIPQNSPARQSITLPKTVGQPLNLYLTQNHNILVSGKTGFTLLNAQGFPLFTACTGDVVTALCQISSAIWVGCNGRLLKYELSNSEGTAPELMVSDLYVRCINHDKDDNIWLSTDNAALCRISRLRHVYKTNIVPGVKDGYCITETPKGPLVGGTFGLRLPDGNFTLDGIKTWDCLVDNFGKIWSATQSGLYCVVNPQFNIPYKHESSEIYASPCRCLALNNNTLYVGSILGLARNTASGAEEILQPNGERLGYIYSLYNHPDGSLFIATLGNGLWQLTGDILHQIHGGSLSKKENVYSITSNNEDTLFIAHDNFISAKPINQDAKIIVETDEIVAAWSLNLLGSSQLIAGTSNGLVLYEAATGKFIRKLVGASSQTPWEFSTSRSVLVLDDSNILCGTTNGVNSIDTRSLPPPSFQPTAKCKNVKWYSATPELKDDVYYVPTGDWHLVVSVSTHWYADESECLMRIKLNGYEDDWSVFRQISDIYYTSLPKGFYTLDVQIYSPLAGLGPEKTLVSFHVV</sequence>
<proteinExistence type="predicted"/>
<dbReference type="AlphaFoldDB" id="A0A420WJP6"/>
<dbReference type="OrthoDB" id="9778496at2"/>
<accession>A0A420WJP6</accession>
<dbReference type="Gene3D" id="2.60.40.10">
    <property type="entry name" value="Immunoglobulins"/>
    <property type="match status" value="1"/>
</dbReference>
<dbReference type="Gene3D" id="2.130.10.10">
    <property type="entry name" value="YVTN repeat-like/Quinoprotein amine dehydrogenase"/>
    <property type="match status" value="2"/>
</dbReference>
<protein>
    <recommendedName>
        <fullName evidence="3">Two component regulator with propeller domain</fullName>
    </recommendedName>
</protein>
<dbReference type="InterPro" id="IPR013783">
    <property type="entry name" value="Ig-like_fold"/>
</dbReference>
<evidence type="ECO:0000313" key="2">
    <source>
        <dbReference type="Proteomes" id="UP000282211"/>
    </source>
</evidence>
<gene>
    <name evidence="1" type="ORF">DES40_0457</name>
</gene>
<evidence type="ECO:0008006" key="3">
    <source>
        <dbReference type="Google" id="ProtNLM"/>
    </source>
</evidence>
<keyword evidence="2" id="KW-1185">Reference proteome</keyword>
<dbReference type="InterPro" id="IPR011047">
    <property type="entry name" value="Quinoprotein_ADH-like_sf"/>
</dbReference>
<name>A0A420WJP6_9PROT</name>
<dbReference type="SUPFAM" id="SSF63829">
    <property type="entry name" value="Calcium-dependent phosphotriesterase"/>
    <property type="match status" value="1"/>
</dbReference>
<comment type="caution">
    <text evidence="1">The sequence shown here is derived from an EMBL/GenBank/DDBJ whole genome shotgun (WGS) entry which is preliminary data.</text>
</comment>
<dbReference type="InParanoid" id="A0A420WJP6"/>
<dbReference type="Proteomes" id="UP000282211">
    <property type="component" value="Unassembled WGS sequence"/>
</dbReference>
<dbReference type="SUPFAM" id="SSF50998">
    <property type="entry name" value="Quinoprotein alcohol dehydrogenase-like"/>
    <property type="match status" value="1"/>
</dbReference>
<dbReference type="EMBL" id="RBII01000001">
    <property type="protein sequence ID" value="RKQ71146.1"/>
    <property type="molecule type" value="Genomic_DNA"/>
</dbReference>
<organism evidence="1 2">
    <name type="scientific">Litorimonas taeanensis</name>
    <dbReference type="NCBI Taxonomy" id="568099"/>
    <lineage>
        <taxon>Bacteria</taxon>
        <taxon>Pseudomonadati</taxon>
        <taxon>Pseudomonadota</taxon>
        <taxon>Alphaproteobacteria</taxon>
        <taxon>Maricaulales</taxon>
        <taxon>Robiginitomaculaceae</taxon>
    </lineage>
</organism>
<dbReference type="RefSeq" id="WP_121098948.1">
    <property type="nucleotide sequence ID" value="NZ_RBII01000001.1"/>
</dbReference>
<reference evidence="1 2" key="1">
    <citation type="submission" date="2018-10" db="EMBL/GenBank/DDBJ databases">
        <title>Genomic Encyclopedia of Type Strains, Phase IV (KMG-IV): sequencing the most valuable type-strain genomes for metagenomic binning, comparative biology and taxonomic classification.</title>
        <authorList>
            <person name="Goeker M."/>
        </authorList>
    </citation>
    <scope>NUCLEOTIDE SEQUENCE [LARGE SCALE GENOMIC DNA]</scope>
    <source>
        <strain evidence="1 2">DSM 22008</strain>
    </source>
</reference>